<evidence type="ECO:0000256" key="1">
    <source>
        <dbReference type="SAM" id="MobiDB-lite"/>
    </source>
</evidence>
<dbReference type="Proteomes" id="UP000001396">
    <property type="component" value="Unassembled WGS sequence"/>
</dbReference>
<dbReference type="PANTHER" id="PTHR23353:SF23">
    <property type="entry name" value="PROTEIN HAIRLESS"/>
    <property type="match status" value="1"/>
</dbReference>
<dbReference type="AlphaFoldDB" id="D3BUN9"/>
<accession>D3BUN9</accession>
<dbReference type="EMBL" id="ADBJ01000060">
    <property type="protein sequence ID" value="EFA74827.1"/>
    <property type="molecule type" value="Genomic_DNA"/>
</dbReference>
<keyword evidence="3" id="KW-1185">Reference proteome</keyword>
<gene>
    <name evidence="2" type="ORF">PPL_11860</name>
</gene>
<dbReference type="InterPro" id="IPR053019">
    <property type="entry name" value="GATA_zinc_finger"/>
</dbReference>
<evidence type="ECO:0000313" key="3">
    <source>
        <dbReference type="Proteomes" id="UP000001396"/>
    </source>
</evidence>
<proteinExistence type="predicted"/>
<feature type="compositionally biased region" description="Low complexity" evidence="1">
    <location>
        <begin position="12"/>
        <end position="22"/>
    </location>
</feature>
<sequence>MNILSDSASTLNNQNNSNNNNNNNNNLIYKIINYDEQTESFINDWLNHLITVFVDTPYQYFKEHHYSDPYKQKNNNEKIVSTVKLFIRDILLIGSSITCFGGIGEVSTNVNYRGRSLSIKLLDMALEYMNENNIKLGLLFSSKFAPMYHSKGWSYIDRSFTIETFHNINNNNNDKDNNNINNYNNSFDNNNLKFEQLYSNTLKEDDHHHHHSIIESLLHTKQYNSNVVRDISYWRDWIASNISPSLNSNKGWLLSCNGLIVGFIITGIFKIYETNDKKPTIMMVVKDIAINEKWRDDNTVEREAIIIKLIQLAFDSLKQQQQQSTPEEEILSIQYPTTLFSNLFNNNNKQTNVIFNPLNSTIQHRVDKSMMARFVSDKSISNEQTSLANLFPLESTIYWDIDKF</sequence>
<name>D3BUN9_HETP5</name>
<dbReference type="RefSeq" id="XP_020426961.1">
    <property type="nucleotide sequence ID" value="XM_020582607.1"/>
</dbReference>
<dbReference type="InParanoid" id="D3BUN9"/>
<dbReference type="Pfam" id="PF13527">
    <property type="entry name" value="Acetyltransf_9"/>
    <property type="match status" value="1"/>
</dbReference>
<feature type="compositionally biased region" description="Polar residues" evidence="1">
    <location>
        <begin position="1"/>
        <end position="11"/>
    </location>
</feature>
<dbReference type="PANTHER" id="PTHR23353">
    <property type="entry name" value="RAB-GAP/TBC-RELATED"/>
    <property type="match status" value="1"/>
</dbReference>
<dbReference type="SUPFAM" id="SSF55729">
    <property type="entry name" value="Acyl-CoA N-acyltransferases (Nat)"/>
    <property type="match status" value="1"/>
</dbReference>
<comment type="caution">
    <text evidence="2">The sequence shown here is derived from an EMBL/GenBank/DDBJ whole genome shotgun (WGS) entry which is preliminary data.</text>
</comment>
<organism evidence="2 3">
    <name type="scientific">Heterostelium pallidum (strain ATCC 26659 / Pp 5 / PN500)</name>
    <name type="common">Cellular slime mold</name>
    <name type="synonym">Polysphondylium pallidum</name>
    <dbReference type="NCBI Taxonomy" id="670386"/>
    <lineage>
        <taxon>Eukaryota</taxon>
        <taxon>Amoebozoa</taxon>
        <taxon>Evosea</taxon>
        <taxon>Eumycetozoa</taxon>
        <taxon>Dictyostelia</taxon>
        <taxon>Acytosteliales</taxon>
        <taxon>Acytosteliaceae</taxon>
        <taxon>Heterostelium</taxon>
    </lineage>
</organism>
<evidence type="ECO:0000313" key="2">
    <source>
        <dbReference type="EMBL" id="EFA74827.1"/>
    </source>
</evidence>
<dbReference type="InterPro" id="IPR016181">
    <property type="entry name" value="Acyl_CoA_acyltransferase"/>
</dbReference>
<dbReference type="Gene3D" id="3.40.630.30">
    <property type="match status" value="1"/>
</dbReference>
<dbReference type="GeneID" id="31367328"/>
<reference evidence="2 3" key="1">
    <citation type="journal article" date="2011" name="Genome Res.">
        <title>Phylogeny-wide analysis of social amoeba genomes highlights ancient origins for complex intercellular communication.</title>
        <authorList>
            <person name="Heidel A.J."/>
            <person name="Lawal H.M."/>
            <person name="Felder M."/>
            <person name="Schilde C."/>
            <person name="Helps N.R."/>
            <person name="Tunggal B."/>
            <person name="Rivero F."/>
            <person name="John U."/>
            <person name="Schleicher M."/>
            <person name="Eichinger L."/>
            <person name="Platzer M."/>
            <person name="Noegel A.A."/>
            <person name="Schaap P."/>
            <person name="Gloeckner G."/>
        </authorList>
    </citation>
    <scope>NUCLEOTIDE SEQUENCE [LARGE SCALE GENOMIC DNA]</scope>
    <source>
        <strain evidence="3">ATCC 26659 / Pp 5 / PN500</strain>
    </source>
</reference>
<feature type="region of interest" description="Disordered" evidence="1">
    <location>
        <begin position="1"/>
        <end position="22"/>
    </location>
</feature>
<protein>
    <submittedName>
        <fullName evidence="2">Uncharacterized protein</fullName>
    </submittedName>
</protein>